<dbReference type="Gramene" id="TraesCS1B03G0093700.2">
    <property type="protein sequence ID" value="TraesCS1B03G0093700.2.CDS"/>
    <property type="gene ID" value="TraesCS1B03G0093700"/>
</dbReference>
<dbReference type="Gramene" id="TraesMAC1B03G00196050.4">
    <property type="protein sequence ID" value="TraesMAC1B03G00196050.4"/>
    <property type="gene ID" value="TraesMAC1B03G00196050"/>
</dbReference>
<dbReference type="Gramene" id="TraesSYM1B03G00199280.3">
    <property type="protein sequence ID" value="TraesSYM1B03G00199280.3"/>
    <property type="gene ID" value="TraesSYM1B03G00199280"/>
</dbReference>
<dbReference type="Proteomes" id="UP000019116">
    <property type="component" value="Chromosome 1B"/>
</dbReference>
<evidence type="ECO:0000313" key="2">
    <source>
        <dbReference type="Proteomes" id="UP000019116"/>
    </source>
</evidence>
<dbReference type="RefSeq" id="XP_044382645.1">
    <property type="nucleotide sequence ID" value="XM_044526710.1"/>
</dbReference>
<gene>
    <name evidence="1" type="primary">LOC123104774</name>
</gene>
<organism evidence="1">
    <name type="scientific">Triticum aestivum</name>
    <name type="common">Wheat</name>
    <dbReference type="NCBI Taxonomy" id="4565"/>
    <lineage>
        <taxon>Eukaryota</taxon>
        <taxon>Viridiplantae</taxon>
        <taxon>Streptophyta</taxon>
        <taxon>Embryophyta</taxon>
        <taxon>Tracheophyta</taxon>
        <taxon>Spermatophyta</taxon>
        <taxon>Magnoliopsida</taxon>
        <taxon>Liliopsida</taxon>
        <taxon>Poales</taxon>
        <taxon>Poaceae</taxon>
        <taxon>BOP clade</taxon>
        <taxon>Pooideae</taxon>
        <taxon>Triticodae</taxon>
        <taxon>Triticeae</taxon>
        <taxon>Triticinae</taxon>
        <taxon>Triticum</taxon>
    </lineage>
</organism>
<dbReference type="Gramene" id="TraesMAC1B03G00196050.6">
    <property type="protein sequence ID" value="TraesMAC1B03G00196050.6"/>
    <property type="gene ID" value="TraesMAC1B03G00196050"/>
</dbReference>
<dbReference type="Gramene" id="TraesSYM1B03G00199280.5">
    <property type="protein sequence ID" value="TraesSYM1B03G00199280.5"/>
    <property type="gene ID" value="TraesSYM1B03G00199280"/>
</dbReference>
<dbReference type="RefSeq" id="XP_044382626.1">
    <property type="nucleotide sequence ID" value="XM_044526691.1"/>
</dbReference>
<dbReference type="Gramene" id="TraesLDM1B03G00194740.6">
    <property type="protein sequence ID" value="TraesLDM1B03G00194740.6"/>
    <property type="gene ID" value="TraesLDM1B03G00194740"/>
</dbReference>
<dbReference type="RefSeq" id="XP_044382596.1">
    <property type="nucleotide sequence ID" value="XM_044526661.1"/>
</dbReference>
<dbReference type="RefSeq" id="XP_044382677.1">
    <property type="nucleotide sequence ID" value="XM_044526742.1"/>
</dbReference>
<dbReference type="OrthoDB" id="687319at2759"/>
<dbReference type="Gramene" id="TraesJAG1B03G00194090.2">
    <property type="protein sequence ID" value="TraesJAG1B03G00194090.2"/>
    <property type="gene ID" value="TraesJAG1B03G00194090"/>
</dbReference>
<dbReference type="Gramene" id="TraesMAC1B03G00196050.3">
    <property type="protein sequence ID" value="TraesMAC1B03G00196050.3"/>
    <property type="gene ID" value="TraesMAC1B03G00196050"/>
</dbReference>
<accession>A0A3B5YQZ9</accession>
<dbReference type="Gramene" id="TraesLDM1B03G00194740.3">
    <property type="protein sequence ID" value="TraesLDM1B03G00194740.3"/>
    <property type="gene ID" value="TraesLDM1B03G00194740"/>
</dbReference>
<dbReference type="Gramene" id="TraesLAC1B03G00197880.3">
    <property type="protein sequence ID" value="TraesLAC1B03G00197880.3"/>
    <property type="gene ID" value="TraesLAC1B03G00197880"/>
</dbReference>
<dbReference type="Gramene" id="TraesLDM1B03G00194740.2">
    <property type="protein sequence ID" value="TraesLDM1B03G00194740.2"/>
    <property type="gene ID" value="TraesLDM1B03G00194740"/>
</dbReference>
<dbReference type="GeneID" id="123104774"/>
<dbReference type="Gramene" id="TraesLAC1B03G00197880.2">
    <property type="protein sequence ID" value="TraesLAC1B03G00197880.2"/>
    <property type="gene ID" value="TraesLAC1B03G00197880"/>
</dbReference>
<dbReference type="Gramene" id="TraesNOR1B03G00197080.4">
    <property type="protein sequence ID" value="TraesNOR1B03G00197080.4"/>
    <property type="gene ID" value="TraesNOR1B03G00197080"/>
</dbReference>
<dbReference type="RefSeq" id="XP_044382651.1">
    <property type="nucleotide sequence ID" value="XM_044526716.1"/>
</dbReference>
<dbReference type="Gramene" id="TraesLDM1B03G00194740.4">
    <property type="protein sequence ID" value="TraesLDM1B03G00194740.4"/>
    <property type="gene ID" value="TraesLDM1B03G00194740"/>
</dbReference>
<keyword evidence="2" id="KW-1185">Reference proteome</keyword>
<dbReference type="RefSeq" id="XP_044382635.1">
    <property type="nucleotide sequence ID" value="XM_044526700.1"/>
</dbReference>
<evidence type="ECO:0000313" key="1">
    <source>
        <dbReference type="EnsemblPlants" id="TraesCS1B02G044500.2"/>
    </source>
</evidence>
<dbReference type="Gramene" id="TraesJAG1B03G00194090.3">
    <property type="protein sequence ID" value="TraesJAG1B03G00194090.3"/>
    <property type="gene ID" value="TraesJAG1B03G00194090"/>
</dbReference>
<protein>
    <submittedName>
        <fullName evidence="1">Uncharacterized protein</fullName>
    </submittedName>
</protein>
<dbReference type="AlphaFoldDB" id="A0A3B5YQZ9"/>
<reference evidence="1" key="1">
    <citation type="submission" date="2018-08" db="EMBL/GenBank/DDBJ databases">
        <authorList>
            <person name="Rossello M."/>
        </authorList>
    </citation>
    <scope>NUCLEOTIDE SEQUENCE [LARGE SCALE GENOMIC DNA]</scope>
    <source>
        <strain evidence="1">cv. Chinese Spring</strain>
    </source>
</reference>
<reference evidence="1" key="2">
    <citation type="submission" date="2018-10" db="UniProtKB">
        <authorList>
            <consortium name="EnsemblPlants"/>
        </authorList>
    </citation>
    <scope>IDENTIFICATION</scope>
</reference>
<sequence>MEDTTNEVVHTLEYQLLHACHYEETMMAESFLKMPSGPNFDHVQWNFPRLVMDLKDPDDLHCLTLMKTCAHKNILQLKTVNVEGAHLVVWTEPYTGRLIDLLRKMKSNLGNPICPPPWVVPSDVLQIIVDQVLDGMGQLRLDGKYHGNFSLENTYYHMESGKPIVKLANFRVKKEAKLRQCQLEDVWDIARALDEICVIAEECTRTGRVPLDCYLVADLSKKLKEVSLGDLVTVMKDIKKHSFFWGSYQRKRFFVCDLPFALRSSDFKKDVEASSTLCTIPWDTDPYSGLLQDMNQYRALHKKHAYDGSKKTGFCSFCSGLYSHEFELPVVQNRRVCVDKVLQQRHRKACFEMVGMMPDRETKYMLSKKEAA</sequence>
<dbReference type="Gramene" id="TraesJUL1B03G00193340.2">
    <property type="protein sequence ID" value="TraesJUL1B03G00193340.2"/>
    <property type="gene ID" value="TraesJUL1B03G00193340"/>
</dbReference>
<dbReference type="Gramene" id="TraesSYM1B03G00199280.4">
    <property type="protein sequence ID" value="TraesSYM1B03G00199280.4"/>
    <property type="gene ID" value="TraesSYM1B03G00199280"/>
</dbReference>
<dbReference type="Gramene" id="TraesLDM1B03G00194740.1">
    <property type="protein sequence ID" value="TraesLDM1B03G00194740.1"/>
    <property type="gene ID" value="TraesLDM1B03G00194740"/>
</dbReference>
<dbReference type="Gramene" id="TraesLDM1B03G00194740.5">
    <property type="protein sequence ID" value="TraesLDM1B03G00194740.5"/>
    <property type="gene ID" value="TraesLDM1B03G00194740"/>
</dbReference>
<dbReference type="Gramene" id="TraesLAC1B03G00197880.4">
    <property type="protein sequence ID" value="TraesLAC1B03G00197880.4"/>
    <property type="gene ID" value="TraesLAC1B03G00197880"/>
</dbReference>
<dbReference type="InterPro" id="IPR011009">
    <property type="entry name" value="Kinase-like_dom_sf"/>
</dbReference>
<dbReference type="Gramene" id="TraesSYM1B03G00199280.1">
    <property type="protein sequence ID" value="TraesSYM1B03G00199280.1"/>
    <property type="gene ID" value="TraesSYM1B03G00199280"/>
</dbReference>
<dbReference type="RefSeq" id="XP_044382661.1">
    <property type="nucleotide sequence ID" value="XM_044526726.1"/>
</dbReference>
<dbReference type="Gramene" id="TraesMAC1B03G00196050.2">
    <property type="protein sequence ID" value="TraesMAC1B03G00196050.2"/>
    <property type="gene ID" value="TraesMAC1B03G00196050"/>
</dbReference>
<dbReference type="Gramene" id="TraesPARA_EIv1.0_0113020.1">
    <property type="protein sequence ID" value="TraesPARA_EIv1.0_0113020.1.CDS"/>
    <property type="gene ID" value="TraesPARA_EIv1.0_0113020"/>
</dbReference>
<dbReference type="Gramene" id="TraesJUL1B03G00193340.1">
    <property type="protein sequence ID" value="TraesJUL1B03G00193340.1"/>
    <property type="gene ID" value="TraesJUL1B03G00193340"/>
</dbReference>
<name>A0A3B5YQZ9_WHEAT</name>
<dbReference type="Gene3D" id="1.10.510.10">
    <property type="entry name" value="Transferase(Phosphotransferase) domain 1"/>
    <property type="match status" value="1"/>
</dbReference>
<dbReference type="Gramene" id="TraesLAC1B03G00197880.1">
    <property type="protein sequence ID" value="TraesLAC1B03G00197880.1"/>
    <property type="gene ID" value="TraesLAC1B03G00197880"/>
</dbReference>
<dbReference type="Gramene" id="TraesJAG1B03G00194090.6">
    <property type="protein sequence ID" value="TraesJAG1B03G00194090.6"/>
    <property type="gene ID" value="TraesJAG1B03G00194090"/>
</dbReference>
<dbReference type="SUPFAM" id="SSF56112">
    <property type="entry name" value="Protein kinase-like (PK-like)"/>
    <property type="match status" value="1"/>
</dbReference>
<dbReference type="Gramene" id="TraesSYM1B03G00199280.6">
    <property type="protein sequence ID" value="TraesSYM1B03G00199280.6"/>
    <property type="gene ID" value="TraesSYM1B03G00199280"/>
</dbReference>
<dbReference type="Gramene" id="TraesNOR1B03G00197080.2">
    <property type="protein sequence ID" value="TraesNOR1B03G00197080.2"/>
    <property type="gene ID" value="TraesNOR1B03G00197080"/>
</dbReference>
<dbReference type="Gramene" id="TraesJAG1B03G00194090.5">
    <property type="protein sequence ID" value="TraesJAG1B03G00194090.5"/>
    <property type="gene ID" value="TraesJAG1B03G00194090"/>
</dbReference>
<dbReference type="Gramene" id="TraesMAC1B03G00196050.5">
    <property type="protein sequence ID" value="TraesMAC1B03G00196050.5"/>
    <property type="gene ID" value="TraesMAC1B03G00196050"/>
</dbReference>
<dbReference type="Gramene" id="TraesNOR1B03G00197080.3">
    <property type="protein sequence ID" value="TraesNOR1B03G00197080.3"/>
    <property type="gene ID" value="TraesNOR1B03G00197080"/>
</dbReference>
<dbReference type="RefSeq" id="XP_044382671.1">
    <property type="nucleotide sequence ID" value="XM_044526736.1"/>
</dbReference>
<dbReference type="Gramene" id="TraesJUL1B03G00193340.4">
    <property type="protein sequence ID" value="TraesJUL1B03G00193340.4"/>
    <property type="gene ID" value="TraesJUL1B03G00193340"/>
</dbReference>
<dbReference type="Gramene" id="TraesJAG1B03G00194090.1">
    <property type="protein sequence ID" value="TraesJAG1B03G00194090.1"/>
    <property type="gene ID" value="TraesJAG1B03G00194090"/>
</dbReference>
<dbReference type="RefSeq" id="XP_044382614.1">
    <property type="nucleotide sequence ID" value="XM_044526679.1"/>
</dbReference>
<dbReference type="RefSeq" id="XP_044382641.1">
    <property type="nucleotide sequence ID" value="XM_044526706.1"/>
</dbReference>
<dbReference type="Gramene" id="TraesJAG1B03G00194090.4">
    <property type="protein sequence ID" value="TraesJAG1B03G00194090.4"/>
    <property type="gene ID" value="TraesJAG1B03G00194090"/>
</dbReference>
<dbReference type="EnsemblPlants" id="TraesCS1B02G044500.2">
    <property type="protein sequence ID" value="TraesCS1B02G044500.2"/>
    <property type="gene ID" value="TraesCS1B02G044500"/>
</dbReference>
<dbReference type="RefSeq" id="XP_044382666.1">
    <property type="nucleotide sequence ID" value="XM_044526731.1"/>
</dbReference>
<dbReference type="Gramene" id="TraesJUL1B03G00193340.3">
    <property type="protein sequence ID" value="TraesJUL1B03G00193340.3"/>
    <property type="gene ID" value="TraesJUL1B03G00193340"/>
</dbReference>
<dbReference type="RefSeq" id="XP_044382605.1">
    <property type="nucleotide sequence ID" value="XM_044526670.1"/>
</dbReference>
<dbReference type="PaxDb" id="4565-Traes_1BS_A309ED723.1"/>
<dbReference type="Gramene" id="TraesSYM1B03G00199280.2">
    <property type="protein sequence ID" value="TraesSYM1B03G00199280.2"/>
    <property type="gene ID" value="TraesSYM1B03G00199280"/>
</dbReference>
<dbReference type="Gramene" id="TraesMAC1B03G00196050.1">
    <property type="protein sequence ID" value="TraesMAC1B03G00196050.1"/>
    <property type="gene ID" value="TraesMAC1B03G00196050"/>
</dbReference>
<dbReference type="RefSeq" id="XP_044382621.1">
    <property type="nucleotide sequence ID" value="XM_044526686.1"/>
</dbReference>
<proteinExistence type="predicted"/>
<dbReference type="Gramene" id="TraesNOR1B03G00197080.1">
    <property type="protein sequence ID" value="TraesNOR1B03G00197080.1"/>
    <property type="gene ID" value="TraesNOR1B03G00197080"/>
</dbReference>
<dbReference type="Gramene" id="TraesCS1B02G044500.2">
    <property type="protein sequence ID" value="TraesCS1B02G044500.2"/>
    <property type="gene ID" value="TraesCS1B02G044500"/>
</dbReference>